<evidence type="ECO:0000256" key="13">
    <source>
        <dbReference type="SAM" id="MobiDB-lite"/>
    </source>
</evidence>
<dbReference type="Pfam" id="PF00989">
    <property type="entry name" value="PAS"/>
    <property type="match status" value="1"/>
</dbReference>
<dbReference type="GO" id="GO:0006355">
    <property type="term" value="P:regulation of DNA-templated transcription"/>
    <property type="evidence" value="ECO:0007669"/>
    <property type="project" value="InterPro"/>
</dbReference>
<dbReference type="CDD" id="cd00130">
    <property type="entry name" value="PAS"/>
    <property type="match status" value="1"/>
</dbReference>
<feature type="domain" description="PAS" evidence="16">
    <location>
        <begin position="320"/>
        <end position="364"/>
    </location>
</feature>
<dbReference type="Pfam" id="PF00512">
    <property type="entry name" value="HisKA"/>
    <property type="match status" value="1"/>
</dbReference>
<dbReference type="SMART" id="SM00387">
    <property type="entry name" value="HATPase_c"/>
    <property type="match status" value="1"/>
</dbReference>
<dbReference type="EMBL" id="CP001197">
    <property type="protein sequence ID" value="ACL09512.1"/>
    <property type="molecule type" value="Genomic_DNA"/>
</dbReference>
<evidence type="ECO:0000259" key="16">
    <source>
        <dbReference type="PROSITE" id="PS50112"/>
    </source>
</evidence>
<dbReference type="CDD" id="cd00082">
    <property type="entry name" value="HisKA"/>
    <property type="match status" value="1"/>
</dbReference>
<evidence type="ECO:0000256" key="6">
    <source>
        <dbReference type="ARBA" id="ARBA00022692"/>
    </source>
</evidence>
<evidence type="ECO:0000313" key="17">
    <source>
        <dbReference type="EMBL" id="ACL09512.1"/>
    </source>
</evidence>
<dbReference type="GO" id="GO:0016020">
    <property type="term" value="C:membrane"/>
    <property type="evidence" value="ECO:0007669"/>
    <property type="project" value="UniProtKB-SubCell"/>
</dbReference>
<dbReference type="InterPro" id="IPR004358">
    <property type="entry name" value="Sig_transdc_His_kin-like_C"/>
</dbReference>
<dbReference type="InterPro" id="IPR000014">
    <property type="entry name" value="PAS"/>
</dbReference>
<evidence type="ECO:0000256" key="2">
    <source>
        <dbReference type="ARBA" id="ARBA00004141"/>
    </source>
</evidence>
<evidence type="ECO:0000256" key="14">
    <source>
        <dbReference type="SAM" id="Phobius"/>
    </source>
</evidence>
<dbReference type="Pfam" id="PF02518">
    <property type="entry name" value="HATPase_c"/>
    <property type="match status" value="1"/>
</dbReference>
<dbReference type="Gene3D" id="3.30.450.20">
    <property type="entry name" value="PAS domain"/>
    <property type="match status" value="1"/>
</dbReference>
<gene>
    <name evidence="17" type="ordered locus">DvMF_2573</name>
</gene>
<evidence type="ECO:0000256" key="10">
    <source>
        <dbReference type="ARBA" id="ARBA00022989"/>
    </source>
</evidence>
<feature type="domain" description="Histidine kinase" evidence="15">
    <location>
        <begin position="485"/>
        <end position="702"/>
    </location>
</feature>
<dbReference type="InterPro" id="IPR035965">
    <property type="entry name" value="PAS-like_dom_sf"/>
</dbReference>
<dbReference type="GO" id="GO:0030295">
    <property type="term" value="F:protein kinase activator activity"/>
    <property type="evidence" value="ECO:0007669"/>
    <property type="project" value="TreeGrafter"/>
</dbReference>
<dbReference type="InterPro" id="IPR036890">
    <property type="entry name" value="HATPase_C_sf"/>
</dbReference>
<dbReference type="GO" id="GO:0000156">
    <property type="term" value="F:phosphorelay response regulator activity"/>
    <property type="evidence" value="ECO:0007669"/>
    <property type="project" value="TreeGrafter"/>
</dbReference>
<sequence>MNASPYASFTDGPADASGPNASGPDASGRGHSGRNAPDSRQGPHGPPTPHEPESAAAHAGPRATTLPTLQKRIRRDFLRLVGLFGVLGIVLVGAVFAAGRMPNLLVRMNYDSIAWVREMETAMNGLRFAAQYPERDGAGWAAAFEAALDRAERNITEPDEPQALTDIRAAWIDFRRVATGAPPSHAPDAPDAPDAPNAVDTAHARLRAALAALVEVNERGMFRRLDRNTLLRDATVMGAAALFLAGTLWAVLLADSIAARVSHPLRRAAEVFKERPRLGAPLHLPPPQTLEVRVLFDELVRLWGRLSELDALNVGSLTAEKRKLEVILESADDAILVLDGAGTVAHVSERMLPLLGLAREQVLGMPWADLSTAAPNYLALRGALDASLHGKRDVPLTEGGEERVFVARRRDLVGGDGHRLAEVGGDGHGLPEIDRDGRARPASSIAHHSHGSPASPTSVVGQVFLLGDVTEARRREGLRSEMMDWVSHELKTPMQSLCLAADLLDRRKDTLDAEGRLLVETVYEDAARLRTLAQQFMDIARMTPSALHLTRDEADLPALLDRWLTPFVLLARETGVRLAVDAREAPVKVRLDAERFAWVVSNLVANALRASPTDGEVRVRVSEHQGRAVIEVEDEGAGLPEAVQARLFQPFAHGPAAGARGGLYGLGLAITRSIVDAHGGHIAYERREERGSRFTVTLPLPPRNDQADESGRGASTDMADDTTTANRSAPDIG</sequence>
<dbReference type="SUPFAM" id="SSF47384">
    <property type="entry name" value="Homodimeric domain of signal transducing histidine kinase"/>
    <property type="match status" value="1"/>
</dbReference>
<organism evidence="17">
    <name type="scientific">Nitratidesulfovibrio vulgaris (strain DSM 19637 / Miyazaki F)</name>
    <name type="common">Desulfovibrio vulgaris</name>
    <dbReference type="NCBI Taxonomy" id="883"/>
    <lineage>
        <taxon>Bacteria</taxon>
        <taxon>Pseudomonadati</taxon>
        <taxon>Thermodesulfobacteriota</taxon>
        <taxon>Desulfovibrionia</taxon>
        <taxon>Desulfovibrionales</taxon>
        <taxon>Desulfovibrionaceae</taxon>
        <taxon>Nitratidesulfovibrio</taxon>
    </lineage>
</organism>
<dbReference type="PROSITE" id="PS50109">
    <property type="entry name" value="HIS_KIN"/>
    <property type="match status" value="1"/>
</dbReference>
<dbReference type="SMART" id="SM00388">
    <property type="entry name" value="HisKA"/>
    <property type="match status" value="1"/>
</dbReference>
<evidence type="ECO:0000256" key="4">
    <source>
        <dbReference type="ARBA" id="ARBA00022553"/>
    </source>
</evidence>
<evidence type="ECO:0000256" key="5">
    <source>
        <dbReference type="ARBA" id="ARBA00022679"/>
    </source>
</evidence>
<dbReference type="PRINTS" id="PR00344">
    <property type="entry name" value="BCTRLSENSOR"/>
</dbReference>
<keyword evidence="4" id="KW-0597">Phosphoprotein</keyword>
<dbReference type="GO" id="GO:0000155">
    <property type="term" value="F:phosphorelay sensor kinase activity"/>
    <property type="evidence" value="ECO:0007669"/>
    <property type="project" value="InterPro"/>
</dbReference>
<dbReference type="HOGENOM" id="CLU_459865_0_0_7"/>
<dbReference type="EC" id="2.7.13.3" evidence="3"/>
<feature type="region of interest" description="Disordered" evidence="13">
    <location>
        <begin position="1"/>
        <end position="67"/>
    </location>
</feature>
<dbReference type="SUPFAM" id="SSF55785">
    <property type="entry name" value="PYP-like sensor domain (PAS domain)"/>
    <property type="match status" value="1"/>
</dbReference>
<evidence type="ECO:0000256" key="3">
    <source>
        <dbReference type="ARBA" id="ARBA00012438"/>
    </source>
</evidence>
<evidence type="ECO:0000256" key="9">
    <source>
        <dbReference type="ARBA" id="ARBA00022840"/>
    </source>
</evidence>
<dbReference type="InterPro" id="IPR005467">
    <property type="entry name" value="His_kinase_dom"/>
</dbReference>
<evidence type="ECO:0000256" key="11">
    <source>
        <dbReference type="ARBA" id="ARBA00023012"/>
    </source>
</evidence>
<dbReference type="Gene3D" id="1.10.287.130">
    <property type="match status" value="1"/>
</dbReference>
<feature type="compositionally biased region" description="Basic and acidic residues" evidence="13">
    <location>
        <begin position="429"/>
        <end position="439"/>
    </location>
</feature>
<dbReference type="InterPro" id="IPR013767">
    <property type="entry name" value="PAS_fold"/>
</dbReference>
<name>B8DR34_NITV9</name>
<dbReference type="InterPro" id="IPR003661">
    <property type="entry name" value="HisK_dim/P_dom"/>
</dbReference>
<dbReference type="InterPro" id="IPR003594">
    <property type="entry name" value="HATPase_dom"/>
</dbReference>
<accession>B8DR34</accession>
<evidence type="ECO:0000256" key="1">
    <source>
        <dbReference type="ARBA" id="ARBA00000085"/>
    </source>
</evidence>
<dbReference type="InterPro" id="IPR050351">
    <property type="entry name" value="BphY/WalK/GraS-like"/>
</dbReference>
<dbReference type="PANTHER" id="PTHR42878:SF7">
    <property type="entry name" value="SENSOR HISTIDINE KINASE GLRK"/>
    <property type="match status" value="1"/>
</dbReference>
<dbReference type="PROSITE" id="PS50112">
    <property type="entry name" value="PAS"/>
    <property type="match status" value="1"/>
</dbReference>
<feature type="region of interest" description="Disordered" evidence="13">
    <location>
        <begin position="696"/>
        <end position="733"/>
    </location>
</feature>
<dbReference type="STRING" id="883.DvMF_2573"/>
<comment type="subcellular location">
    <subcellularLocation>
        <location evidence="2">Membrane</location>
        <topology evidence="2">Multi-pass membrane protein</topology>
    </subcellularLocation>
</comment>
<keyword evidence="9" id="KW-0067">ATP-binding</keyword>
<keyword evidence="5" id="KW-0808">Transferase</keyword>
<dbReference type="CDD" id="cd00075">
    <property type="entry name" value="HATPase"/>
    <property type="match status" value="1"/>
</dbReference>
<feature type="region of interest" description="Disordered" evidence="13">
    <location>
        <begin position="418"/>
        <end position="457"/>
    </location>
</feature>
<dbReference type="PANTHER" id="PTHR42878">
    <property type="entry name" value="TWO-COMPONENT HISTIDINE KINASE"/>
    <property type="match status" value="1"/>
</dbReference>
<dbReference type="eggNOG" id="COG5002">
    <property type="taxonomic scope" value="Bacteria"/>
</dbReference>
<reference evidence="17" key="1">
    <citation type="submission" date="2008-10" db="EMBL/GenBank/DDBJ databases">
        <title>Complete sequence of Desulfovibrio vulgaris str. 'Miyazaki F'.</title>
        <authorList>
            <person name="Lucas S."/>
            <person name="Copeland A."/>
            <person name="Lapidus A."/>
            <person name="Glavina del Rio T."/>
            <person name="Dalin E."/>
            <person name="Tice H."/>
            <person name="Bruce D."/>
            <person name="Goodwin L."/>
            <person name="Pitluck S."/>
            <person name="Sims D."/>
            <person name="Brettin T."/>
            <person name="Detter J.C."/>
            <person name="Han C."/>
            <person name="Larimer F."/>
            <person name="Land M."/>
            <person name="Hauser L."/>
            <person name="Kyrpides N."/>
            <person name="Mikhailova N."/>
            <person name="Hazen T.C."/>
            <person name="Richardson P."/>
        </authorList>
    </citation>
    <scope>NUCLEOTIDE SEQUENCE</scope>
    <source>
        <strain evidence="17">Miyazaki F</strain>
    </source>
</reference>
<keyword evidence="8 17" id="KW-0418">Kinase</keyword>
<dbReference type="SMART" id="SM00091">
    <property type="entry name" value="PAS"/>
    <property type="match status" value="1"/>
</dbReference>
<dbReference type="AlphaFoldDB" id="B8DR34"/>
<dbReference type="GO" id="GO:0005524">
    <property type="term" value="F:ATP binding"/>
    <property type="evidence" value="ECO:0007669"/>
    <property type="project" value="UniProtKB-KW"/>
</dbReference>
<feature type="transmembrane region" description="Helical" evidence="14">
    <location>
        <begin position="77"/>
        <end position="98"/>
    </location>
</feature>
<dbReference type="SUPFAM" id="SSF55874">
    <property type="entry name" value="ATPase domain of HSP90 chaperone/DNA topoisomerase II/histidine kinase"/>
    <property type="match status" value="1"/>
</dbReference>
<evidence type="ECO:0000256" key="7">
    <source>
        <dbReference type="ARBA" id="ARBA00022741"/>
    </source>
</evidence>
<proteinExistence type="predicted"/>
<evidence type="ECO:0000259" key="15">
    <source>
        <dbReference type="PROSITE" id="PS50109"/>
    </source>
</evidence>
<dbReference type="InterPro" id="IPR036097">
    <property type="entry name" value="HisK_dim/P_sf"/>
</dbReference>
<comment type="catalytic activity">
    <reaction evidence="1">
        <text>ATP + protein L-histidine = ADP + protein N-phospho-L-histidine.</text>
        <dbReference type="EC" id="2.7.13.3"/>
    </reaction>
</comment>
<keyword evidence="11" id="KW-0902">Two-component regulatory system</keyword>
<dbReference type="KEGG" id="dvm:DvMF_2573"/>
<dbReference type="NCBIfam" id="TIGR00229">
    <property type="entry name" value="sensory_box"/>
    <property type="match status" value="1"/>
</dbReference>
<protein>
    <recommendedName>
        <fullName evidence="3">histidine kinase</fullName>
        <ecNumber evidence="3">2.7.13.3</ecNumber>
    </recommendedName>
</protein>
<feature type="compositionally biased region" description="Low complexity" evidence="13">
    <location>
        <begin position="714"/>
        <end position="725"/>
    </location>
</feature>
<dbReference type="GO" id="GO:0007234">
    <property type="term" value="P:osmosensory signaling via phosphorelay pathway"/>
    <property type="evidence" value="ECO:0007669"/>
    <property type="project" value="TreeGrafter"/>
</dbReference>
<keyword evidence="7" id="KW-0547">Nucleotide-binding</keyword>
<keyword evidence="12 14" id="KW-0472">Membrane</keyword>
<evidence type="ECO:0000256" key="12">
    <source>
        <dbReference type="ARBA" id="ARBA00023136"/>
    </source>
</evidence>
<dbReference type="Gene3D" id="3.30.565.10">
    <property type="entry name" value="Histidine kinase-like ATPase, C-terminal domain"/>
    <property type="match status" value="1"/>
</dbReference>
<evidence type="ECO:0000256" key="8">
    <source>
        <dbReference type="ARBA" id="ARBA00022777"/>
    </source>
</evidence>
<keyword evidence="6 14" id="KW-0812">Transmembrane</keyword>
<keyword evidence="10 14" id="KW-1133">Transmembrane helix</keyword>